<feature type="domain" description="Amino acid transporter transmembrane" evidence="8">
    <location>
        <begin position="92"/>
        <end position="474"/>
    </location>
</feature>
<evidence type="ECO:0000313" key="9">
    <source>
        <dbReference type="EMBL" id="KIW50167.1"/>
    </source>
</evidence>
<feature type="transmembrane region" description="Helical" evidence="7">
    <location>
        <begin position="229"/>
        <end position="250"/>
    </location>
</feature>
<dbReference type="GO" id="GO:0016020">
    <property type="term" value="C:membrane"/>
    <property type="evidence" value="ECO:0007669"/>
    <property type="project" value="UniProtKB-SubCell"/>
</dbReference>
<evidence type="ECO:0000256" key="5">
    <source>
        <dbReference type="ARBA" id="ARBA00023136"/>
    </source>
</evidence>
<feature type="compositionally biased region" description="Polar residues" evidence="6">
    <location>
        <begin position="1"/>
        <end position="10"/>
    </location>
</feature>
<dbReference type="PANTHER" id="PTHR22950:SF479">
    <property type="entry name" value="AMINO ACID TRANSPORTER (EUROFUNG)-RELATED"/>
    <property type="match status" value="1"/>
</dbReference>
<evidence type="ECO:0000313" key="10">
    <source>
        <dbReference type="Proteomes" id="UP000054342"/>
    </source>
</evidence>
<evidence type="ECO:0000256" key="1">
    <source>
        <dbReference type="ARBA" id="ARBA00004141"/>
    </source>
</evidence>
<feature type="transmembrane region" description="Helical" evidence="7">
    <location>
        <begin position="385"/>
        <end position="406"/>
    </location>
</feature>
<feature type="transmembrane region" description="Helical" evidence="7">
    <location>
        <begin position="88"/>
        <end position="109"/>
    </location>
</feature>
<feature type="region of interest" description="Disordered" evidence="6">
    <location>
        <begin position="1"/>
        <end position="52"/>
    </location>
</feature>
<keyword evidence="5 7" id="KW-0472">Membrane</keyword>
<dbReference type="Proteomes" id="UP000054342">
    <property type="component" value="Unassembled WGS sequence"/>
</dbReference>
<evidence type="ECO:0000256" key="6">
    <source>
        <dbReference type="SAM" id="MobiDB-lite"/>
    </source>
</evidence>
<reference evidence="9 10" key="1">
    <citation type="submission" date="2015-01" db="EMBL/GenBank/DDBJ databases">
        <title>The Genome Sequence of Exophiala xenobiotica CBS118157.</title>
        <authorList>
            <consortium name="The Broad Institute Genomics Platform"/>
            <person name="Cuomo C."/>
            <person name="de Hoog S."/>
            <person name="Gorbushina A."/>
            <person name="Stielow B."/>
            <person name="Teixiera M."/>
            <person name="Abouelleil A."/>
            <person name="Chapman S.B."/>
            <person name="Priest M."/>
            <person name="Young S.K."/>
            <person name="Wortman J."/>
            <person name="Nusbaum C."/>
            <person name="Birren B."/>
        </authorList>
    </citation>
    <scope>NUCLEOTIDE SEQUENCE [LARGE SCALE GENOMIC DNA]</scope>
    <source>
        <strain evidence="9 10">CBS 118157</strain>
    </source>
</reference>
<evidence type="ECO:0000256" key="4">
    <source>
        <dbReference type="ARBA" id="ARBA00022989"/>
    </source>
</evidence>
<dbReference type="PANTHER" id="PTHR22950">
    <property type="entry name" value="AMINO ACID TRANSPORTER"/>
    <property type="match status" value="1"/>
</dbReference>
<keyword evidence="3 7" id="KW-0812">Transmembrane</keyword>
<keyword evidence="10" id="KW-1185">Reference proteome</keyword>
<feature type="transmembrane region" description="Helical" evidence="7">
    <location>
        <begin position="451"/>
        <end position="474"/>
    </location>
</feature>
<feature type="transmembrane region" description="Helical" evidence="7">
    <location>
        <begin position="345"/>
        <end position="364"/>
    </location>
</feature>
<evidence type="ECO:0000256" key="2">
    <source>
        <dbReference type="ARBA" id="ARBA00008066"/>
    </source>
</evidence>
<gene>
    <name evidence="9" type="ORF">PV05_11782</name>
</gene>
<proteinExistence type="inferred from homology"/>
<dbReference type="GO" id="GO:0015179">
    <property type="term" value="F:L-amino acid transmembrane transporter activity"/>
    <property type="evidence" value="ECO:0007669"/>
    <property type="project" value="TreeGrafter"/>
</dbReference>
<organism evidence="9 10">
    <name type="scientific">Exophiala xenobiotica</name>
    <dbReference type="NCBI Taxonomy" id="348802"/>
    <lineage>
        <taxon>Eukaryota</taxon>
        <taxon>Fungi</taxon>
        <taxon>Dikarya</taxon>
        <taxon>Ascomycota</taxon>
        <taxon>Pezizomycotina</taxon>
        <taxon>Eurotiomycetes</taxon>
        <taxon>Chaetothyriomycetidae</taxon>
        <taxon>Chaetothyriales</taxon>
        <taxon>Herpotrichiellaceae</taxon>
        <taxon>Exophiala</taxon>
    </lineage>
</organism>
<evidence type="ECO:0000259" key="8">
    <source>
        <dbReference type="Pfam" id="PF01490"/>
    </source>
</evidence>
<dbReference type="GeneID" id="25333690"/>
<dbReference type="Pfam" id="PF01490">
    <property type="entry name" value="Aa_trans"/>
    <property type="match status" value="1"/>
</dbReference>
<comment type="similarity">
    <text evidence="2">Belongs to the amino acid/polyamine transporter 2 family.</text>
</comment>
<feature type="transmembrane region" description="Helical" evidence="7">
    <location>
        <begin position="170"/>
        <end position="192"/>
    </location>
</feature>
<feature type="transmembrane region" description="Helical" evidence="7">
    <location>
        <begin position="303"/>
        <end position="325"/>
    </location>
</feature>
<dbReference type="RefSeq" id="XP_013310751.1">
    <property type="nucleotide sequence ID" value="XM_013455297.1"/>
</dbReference>
<keyword evidence="4 7" id="KW-1133">Transmembrane helix</keyword>
<protein>
    <recommendedName>
        <fullName evidence="8">Amino acid transporter transmembrane domain-containing protein</fullName>
    </recommendedName>
</protein>
<comment type="subcellular location">
    <subcellularLocation>
        <location evidence="1">Membrane</location>
        <topology evidence="1">Multi-pass membrane protein</topology>
    </subcellularLocation>
</comment>
<feature type="transmembrane region" description="Helical" evidence="7">
    <location>
        <begin position="115"/>
        <end position="135"/>
    </location>
</feature>
<feature type="transmembrane region" description="Helical" evidence="7">
    <location>
        <begin position="198"/>
        <end position="217"/>
    </location>
</feature>
<dbReference type="EMBL" id="KN847323">
    <property type="protein sequence ID" value="KIW50167.1"/>
    <property type="molecule type" value="Genomic_DNA"/>
</dbReference>
<feature type="transmembrane region" description="Helical" evidence="7">
    <location>
        <begin position="418"/>
        <end position="439"/>
    </location>
</feature>
<dbReference type="STRING" id="348802.A0A0D2CK05"/>
<accession>A0A0D2CK05</accession>
<dbReference type="HOGENOM" id="CLU_027816_4_2_1"/>
<dbReference type="OrthoDB" id="294730at2759"/>
<feature type="transmembrane region" description="Helical" evidence="7">
    <location>
        <begin position="270"/>
        <end position="291"/>
    </location>
</feature>
<sequence>MASRSPTLRASSDPFGPDAEKDVQTLDNSNLHGAARPDIAPGAEKRRRSSLGAAFRRQSEYKEVDPFDDEDGDGVKYRTLKWCQINGYLHTVMIAETISLGILSLPSVLATIGMAPGAILIVGLGVVATYSGYVIGQFKMAHPWVHNMADAGYVLFKPVGPRWATVMREVFGAAQTIFLIFSMASHILTWTICLNTLTNGAACTIAWGIVGLVIFWICDIPRTLQKVSWLSCASFLSITTAVIVCMAGVGARNPSHGHFHATQTATFATAFLSVTNIVFAYAGHVAFFSFISEMRNPEDFPKALVLLQVTDTAMYFLIAMVVYAYGGDQVDSPALGSAGTVIGKVAWGLAIPTIIVAGVIYGHVASKYIYVRLFRGTKHMSQRTLLSVGTWLIITLTVWVIAWIIAESIPNFNDLLALISSLFASWFTYGISGVFWLFMNWGQYTKNWKKIVLTIANVGLFAMGCGICGMGLYASGYSIHQESSGSSWTCMSNAQ</sequence>
<dbReference type="AlphaFoldDB" id="A0A0D2CK05"/>
<dbReference type="InterPro" id="IPR013057">
    <property type="entry name" value="AA_transpt_TM"/>
</dbReference>
<dbReference type="FunFam" id="1.20.1740.10:FF:000039">
    <property type="entry name" value="Neutral amino acid transporter (Eurofung)"/>
    <property type="match status" value="1"/>
</dbReference>
<evidence type="ECO:0000256" key="7">
    <source>
        <dbReference type="SAM" id="Phobius"/>
    </source>
</evidence>
<evidence type="ECO:0000256" key="3">
    <source>
        <dbReference type="ARBA" id="ARBA00022692"/>
    </source>
</evidence>
<name>A0A0D2CK05_9EURO</name>